<dbReference type="Proteomes" id="UP000326939">
    <property type="component" value="Chromosome 2"/>
</dbReference>
<comment type="caution">
    <text evidence="2">The sequence shown here is derived from an EMBL/GenBank/DDBJ whole genome shotgun (WGS) entry which is preliminary data.</text>
</comment>
<feature type="compositionally biased region" description="Basic residues" evidence="1">
    <location>
        <begin position="23"/>
        <end position="39"/>
    </location>
</feature>
<name>A0A5N5NRA9_9ROSI</name>
<keyword evidence="3" id="KW-1185">Reference proteome</keyword>
<dbReference type="InterPro" id="IPR039312">
    <property type="entry name" value="ZPR"/>
</dbReference>
<evidence type="ECO:0000313" key="2">
    <source>
        <dbReference type="EMBL" id="KAB5569111.1"/>
    </source>
</evidence>
<protein>
    <submittedName>
        <fullName evidence="2">Uncharacterized protein</fullName>
    </submittedName>
</protein>
<gene>
    <name evidence="2" type="ORF">DKX38_002904</name>
</gene>
<proteinExistence type="predicted"/>
<dbReference type="PANTHER" id="PTHR33601">
    <property type="entry name" value="PROTEIN LITTLE ZIPPER 4"/>
    <property type="match status" value="1"/>
</dbReference>
<dbReference type="PANTHER" id="PTHR33601:SF22">
    <property type="entry name" value="PROTEIN LITTLE ZIPPER 1"/>
    <property type="match status" value="1"/>
</dbReference>
<evidence type="ECO:0000256" key="1">
    <source>
        <dbReference type="SAM" id="MobiDB-lite"/>
    </source>
</evidence>
<feature type="region of interest" description="Disordered" evidence="1">
    <location>
        <begin position="15"/>
        <end position="39"/>
    </location>
</feature>
<dbReference type="AlphaFoldDB" id="A0A5N5NRA9"/>
<accession>A0A5N5NRA9</accession>
<organism evidence="2 3">
    <name type="scientific">Salix brachista</name>
    <dbReference type="NCBI Taxonomy" id="2182728"/>
    <lineage>
        <taxon>Eukaryota</taxon>
        <taxon>Viridiplantae</taxon>
        <taxon>Streptophyta</taxon>
        <taxon>Embryophyta</taxon>
        <taxon>Tracheophyta</taxon>
        <taxon>Spermatophyta</taxon>
        <taxon>Magnoliopsida</taxon>
        <taxon>eudicotyledons</taxon>
        <taxon>Gunneridae</taxon>
        <taxon>Pentapetalae</taxon>
        <taxon>rosids</taxon>
        <taxon>fabids</taxon>
        <taxon>Malpighiales</taxon>
        <taxon>Salicaceae</taxon>
        <taxon>Saliceae</taxon>
        <taxon>Salix</taxon>
    </lineage>
</organism>
<dbReference type="EMBL" id="VDCV01000002">
    <property type="protein sequence ID" value="KAB5569111.1"/>
    <property type="molecule type" value="Genomic_DNA"/>
</dbReference>
<evidence type="ECO:0000313" key="3">
    <source>
        <dbReference type="Proteomes" id="UP000326939"/>
    </source>
</evidence>
<sequence>MSAGTKLSPCSPLFIAFSNQQPPKRHGLRHHRLSRKRRLTKQTKEKTMAVLVNKEMETKNLKLYMENKSIVEENEKLKKKAILLHQENQALFYQLQKKSSNPLHHHLAPTNSK</sequence>
<reference evidence="3" key="1">
    <citation type="journal article" date="2019" name="Gigascience">
        <title>De novo genome assembly of the endangered Acer yangbiense, a plant species with extremely small populations endemic to Yunnan Province, China.</title>
        <authorList>
            <person name="Yang J."/>
            <person name="Wariss H.M."/>
            <person name="Tao L."/>
            <person name="Zhang R."/>
            <person name="Yun Q."/>
            <person name="Hollingsworth P."/>
            <person name="Dao Z."/>
            <person name="Luo G."/>
            <person name="Guo H."/>
            <person name="Ma Y."/>
            <person name="Sun W."/>
        </authorList>
    </citation>
    <scope>NUCLEOTIDE SEQUENCE [LARGE SCALE GENOMIC DNA]</scope>
    <source>
        <strain evidence="3">cv. br00</strain>
    </source>
</reference>